<dbReference type="AlphaFoldDB" id="A0A4Y7UEP6"/>
<sequence>MKKKSDYIWKLGLFVIAALTIFLVAVYFIGKSQNLFGDTFSLKAKFKNVSGLKKGNNVLLSGITIGTIKDISFISDSTVVVNMVIREEVHQYIKTDALASIGSDGLMGDKVLTISPRNGLALMVKDGDMIVSNEAAALEDLISGLKKSIDNAEIITKELSEFSYKINNGKGALSKVLTDENFAKSIDVTMNNLKASSNEFAVFTKKINDKDGTLSKLMTDPYYANSIKRSLSGFESSVSDLNVFTAKLNTGKGILPKLINNERLANSLDSTLTNLQTGSENLIEIEQAAKQNFLLRGYFKKKKKQDAKKALELQKTVSANK</sequence>
<protein>
    <submittedName>
        <fullName evidence="4">MCE family protein</fullName>
    </submittedName>
    <submittedName>
        <fullName evidence="3">Phospholipid/cholesterol/gamma-HCH transport system substrate-binding protein</fullName>
    </submittedName>
</protein>
<dbReference type="RefSeq" id="WP_132035043.1">
    <property type="nucleotide sequence ID" value="NZ_JBDSHJ010000034.1"/>
</dbReference>
<dbReference type="InterPro" id="IPR052336">
    <property type="entry name" value="MlaD_Phospholipid_Transporter"/>
</dbReference>
<dbReference type="OrthoDB" id="9771725at2"/>
<keyword evidence="1" id="KW-1133">Transmembrane helix</keyword>
<feature type="domain" description="Mce/MlaD" evidence="2">
    <location>
        <begin position="41"/>
        <end position="116"/>
    </location>
</feature>
<evidence type="ECO:0000313" key="6">
    <source>
        <dbReference type="Proteomes" id="UP000298340"/>
    </source>
</evidence>
<dbReference type="PANTHER" id="PTHR33371">
    <property type="entry name" value="INTERMEMBRANE PHOSPHOLIPID TRANSPORT SYSTEM BINDING PROTEIN MLAD-RELATED"/>
    <property type="match status" value="1"/>
</dbReference>
<keyword evidence="1" id="KW-0472">Membrane</keyword>
<evidence type="ECO:0000313" key="5">
    <source>
        <dbReference type="Proteomes" id="UP000295270"/>
    </source>
</evidence>
<dbReference type="Proteomes" id="UP000298340">
    <property type="component" value="Unassembled WGS sequence"/>
</dbReference>
<evidence type="ECO:0000313" key="3">
    <source>
        <dbReference type="EMBL" id="TCN58894.1"/>
    </source>
</evidence>
<name>A0A4Y7UEP6_9FLAO</name>
<dbReference type="Proteomes" id="UP000295270">
    <property type="component" value="Unassembled WGS sequence"/>
</dbReference>
<gene>
    <name evidence="4" type="ORF">D0809_11130</name>
    <name evidence="3" type="ORF">EV142_103341</name>
</gene>
<keyword evidence="1" id="KW-0812">Transmembrane</keyword>
<evidence type="ECO:0000259" key="2">
    <source>
        <dbReference type="Pfam" id="PF02470"/>
    </source>
</evidence>
<organism evidence="4 6">
    <name type="scientific">Flavobacterium circumlabens</name>
    <dbReference type="NCBI Taxonomy" id="2133765"/>
    <lineage>
        <taxon>Bacteria</taxon>
        <taxon>Pseudomonadati</taxon>
        <taxon>Bacteroidota</taxon>
        <taxon>Flavobacteriia</taxon>
        <taxon>Flavobacteriales</taxon>
        <taxon>Flavobacteriaceae</taxon>
        <taxon>Flavobacterium</taxon>
    </lineage>
</organism>
<dbReference type="Pfam" id="PF02470">
    <property type="entry name" value="MlaD"/>
    <property type="match status" value="1"/>
</dbReference>
<dbReference type="InterPro" id="IPR003399">
    <property type="entry name" value="Mce/MlaD"/>
</dbReference>
<reference evidence="4 6" key="2">
    <citation type="journal article" date="2018" name="Syst. Appl. Microbiol.">
        <title>Flavobacterium circumlabens sp. nov. and Flavobacterium cupreum sp. nov., two psychrotrophic species isolated from Antarctic environmental samples.</title>
        <authorList>
            <person name="Kralova S."/>
            <person name="Busse H.J."/>
            <person name="Svec P."/>
            <person name="Maslanova I."/>
            <person name="Stankova E."/>
            <person name="Bartak M."/>
            <person name="Sedlacek I."/>
        </authorList>
    </citation>
    <scope>NUCLEOTIDE SEQUENCE [LARGE SCALE GENOMIC DNA]</scope>
    <source>
        <strain evidence="4 6">CCM 8828</strain>
    </source>
</reference>
<evidence type="ECO:0000313" key="4">
    <source>
        <dbReference type="EMBL" id="TEB44302.1"/>
    </source>
</evidence>
<keyword evidence="5" id="KW-1185">Reference proteome</keyword>
<evidence type="ECO:0000256" key="1">
    <source>
        <dbReference type="SAM" id="Phobius"/>
    </source>
</evidence>
<feature type="transmembrane region" description="Helical" evidence="1">
    <location>
        <begin position="7"/>
        <end position="29"/>
    </location>
</feature>
<comment type="caution">
    <text evidence="4">The sequence shown here is derived from an EMBL/GenBank/DDBJ whole genome shotgun (WGS) entry which is preliminary data.</text>
</comment>
<dbReference type="EMBL" id="SLWA01000003">
    <property type="protein sequence ID" value="TCN58894.1"/>
    <property type="molecule type" value="Genomic_DNA"/>
</dbReference>
<dbReference type="EMBL" id="QWDN01000003">
    <property type="protein sequence ID" value="TEB44302.1"/>
    <property type="molecule type" value="Genomic_DNA"/>
</dbReference>
<reference evidence="3 5" key="1">
    <citation type="journal article" date="2015" name="Stand. Genomic Sci.">
        <title>Genomic Encyclopedia of Bacterial and Archaeal Type Strains, Phase III: the genomes of soil and plant-associated and newly described type strains.</title>
        <authorList>
            <person name="Whitman W.B."/>
            <person name="Woyke T."/>
            <person name="Klenk H.P."/>
            <person name="Zhou Y."/>
            <person name="Lilburn T.G."/>
            <person name="Beck B.J."/>
            <person name="De Vos P."/>
            <person name="Vandamme P."/>
            <person name="Eisen J.A."/>
            <person name="Garrity G."/>
            <person name="Hugenholtz P."/>
            <person name="Kyrpides N.C."/>
        </authorList>
    </citation>
    <scope>NUCLEOTIDE SEQUENCE [LARGE SCALE GENOMIC DNA]</scope>
    <source>
        <strain evidence="3 5">P5626</strain>
    </source>
</reference>
<dbReference type="PANTHER" id="PTHR33371:SF4">
    <property type="entry name" value="INTERMEMBRANE PHOSPHOLIPID TRANSPORT SYSTEM BINDING PROTEIN MLAD"/>
    <property type="match status" value="1"/>
</dbReference>
<accession>A0A4Y7UEP6</accession>
<proteinExistence type="predicted"/>
<reference evidence="3" key="3">
    <citation type="submission" date="2019-03" db="EMBL/GenBank/DDBJ databases">
        <authorList>
            <person name="Whitman W."/>
            <person name="Huntemann M."/>
            <person name="Clum A."/>
            <person name="Pillay M."/>
            <person name="Palaniappan K."/>
            <person name="Varghese N."/>
            <person name="Mikhailova N."/>
            <person name="Stamatis D."/>
            <person name="Reddy T."/>
            <person name="Daum C."/>
            <person name="Shapiro N."/>
            <person name="Ivanova N."/>
            <person name="Kyrpides N."/>
            <person name="Woyke T."/>
        </authorList>
    </citation>
    <scope>NUCLEOTIDE SEQUENCE</scope>
    <source>
        <strain evidence="3">P5626</strain>
    </source>
</reference>